<sequence length="425" mass="46024">MPGQLENPEHSDESDDSYHGGQGDEVGDDGHQVDAVHDVFKEGQFIGAGEESHQQLESKPHDAGRLDDEECIRCLGHLILDDTRHVGGGVEQLVVLELGQRLQAENEDGQQDHHHGDDGDDAGRLRTFRILEQKPHLFLKLLLRQGLFLLLDETLVLAELVEGHFSQLVELDLLGEHVEGYVDWSPQPAAALVVVEDGVEAGPVAVEEVLVAQGVEVSDSPVGVTQQTVGELVQRPQLGLEPEAGHVDHHPLAEVVVVRDGFEVTGGRRLLRLGLALLLLVRTAQLLAAQLRKRPGKRRRGKAVRDTAVALFAAAQRRRPPRPEHGGHAPFLGELYPRNLGSEPPPARGSEREATAGVVVRRGDRGAAIPRYSGHRMTAAAARVQGAPLSRVTSLSNSPSRLWDPCLSPTAGKIAASVDLGRDRT</sequence>
<reference evidence="2" key="1">
    <citation type="submission" date="2020-08" db="EMBL/GenBank/DDBJ databases">
        <title>Multicomponent nature underlies the extraordinary mechanical properties of spider dragline silk.</title>
        <authorList>
            <person name="Kono N."/>
            <person name="Nakamura H."/>
            <person name="Mori M."/>
            <person name="Yoshida Y."/>
            <person name="Ohtoshi R."/>
            <person name="Malay A.D."/>
            <person name="Moran D.A.P."/>
            <person name="Tomita M."/>
            <person name="Numata K."/>
            <person name="Arakawa K."/>
        </authorList>
    </citation>
    <scope>NUCLEOTIDE SEQUENCE</scope>
</reference>
<feature type="region of interest" description="Disordered" evidence="1">
    <location>
        <begin position="317"/>
        <end position="355"/>
    </location>
</feature>
<organism evidence="2 3">
    <name type="scientific">Trichonephila inaurata madagascariensis</name>
    <dbReference type="NCBI Taxonomy" id="2747483"/>
    <lineage>
        <taxon>Eukaryota</taxon>
        <taxon>Metazoa</taxon>
        <taxon>Ecdysozoa</taxon>
        <taxon>Arthropoda</taxon>
        <taxon>Chelicerata</taxon>
        <taxon>Arachnida</taxon>
        <taxon>Araneae</taxon>
        <taxon>Araneomorphae</taxon>
        <taxon>Entelegynae</taxon>
        <taxon>Araneoidea</taxon>
        <taxon>Nephilidae</taxon>
        <taxon>Trichonephila</taxon>
        <taxon>Trichonephila inaurata</taxon>
    </lineage>
</organism>
<evidence type="ECO:0000313" key="3">
    <source>
        <dbReference type="Proteomes" id="UP000886998"/>
    </source>
</evidence>
<dbReference type="OrthoDB" id="10627080at2759"/>
<evidence type="ECO:0000313" key="2">
    <source>
        <dbReference type="EMBL" id="GFY61198.1"/>
    </source>
</evidence>
<name>A0A8X6XY49_9ARAC</name>
<feature type="region of interest" description="Disordered" evidence="1">
    <location>
        <begin position="1"/>
        <end position="31"/>
    </location>
</feature>
<evidence type="ECO:0000256" key="1">
    <source>
        <dbReference type="SAM" id="MobiDB-lite"/>
    </source>
</evidence>
<keyword evidence="3" id="KW-1185">Reference proteome</keyword>
<dbReference type="Proteomes" id="UP000886998">
    <property type="component" value="Unassembled WGS sequence"/>
</dbReference>
<dbReference type="EMBL" id="BMAV01013483">
    <property type="protein sequence ID" value="GFY61198.1"/>
    <property type="molecule type" value="Genomic_DNA"/>
</dbReference>
<protein>
    <submittedName>
        <fullName evidence="2">Uncharacterized protein</fullName>
    </submittedName>
</protein>
<accession>A0A8X6XY49</accession>
<comment type="caution">
    <text evidence="2">The sequence shown here is derived from an EMBL/GenBank/DDBJ whole genome shotgun (WGS) entry which is preliminary data.</text>
</comment>
<proteinExistence type="predicted"/>
<dbReference type="AlphaFoldDB" id="A0A8X6XY49"/>
<gene>
    <name evidence="2" type="primary">C0J52_24831</name>
    <name evidence="2" type="ORF">TNIN_26801</name>
</gene>